<dbReference type="Proteomes" id="UP001168528">
    <property type="component" value="Unassembled WGS sequence"/>
</dbReference>
<dbReference type="CDD" id="cd00130">
    <property type="entry name" value="PAS"/>
    <property type="match status" value="4"/>
</dbReference>
<feature type="domain" description="PAC" evidence="8">
    <location>
        <begin position="448"/>
        <end position="509"/>
    </location>
</feature>
<gene>
    <name evidence="9" type="ORF">Q0590_13945</name>
</gene>
<dbReference type="NCBIfam" id="TIGR00229">
    <property type="entry name" value="sensory_box"/>
    <property type="match status" value="4"/>
</dbReference>
<dbReference type="InterPro" id="IPR036097">
    <property type="entry name" value="HisK_dim/P_sf"/>
</dbReference>
<dbReference type="InterPro" id="IPR013656">
    <property type="entry name" value="PAS_4"/>
</dbReference>
<dbReference type="InterPro" id="IPR001610">
    <property type="entry name" value="PAC"/>
</dbReference>
<feature type="domain" description="Histidine kinase" evidence="6">
    <location>
        <begin position="768"/>
        <end position="980"/>
    </location>
</feature>
<feature type="domain" description="PAC" evidence="8">
    <location>
        <begin position="341"/>
        <end position="389"/>
    </location>
</feature>
<dbReference type="SUPFAM" id="SSF47384">
    <property type="entry name" value="Homodimeric domain of signal transducing histidine kinase"/>
    <property type="match status" value="1"/>
</dbReference>
<dbReference type="Gene3D" id="1.10.287.130">
    <property type="match status" value="1"/>
</dbReference>
<dbReference type="SUPFAM" id="SSF55874">
    <property type="entry name" value="ATPase domain of HSP90 chaperone/DNA topoisomerase II/histidine kinase"/>
    <property type="match status" value="1"/>
</dbReference>
<dbReference type="Gene3D" id="3.30.450.20">
    <property type="entry name" value="PAS domain"/>
    <property type="match status" value="6"/>
</dbReference>
<dbReference type="InterPro" id="IPR013767">
    <property type="entry name" value="PAS_fold"/>
</dbReference>
<feature type="domain" description="PAS" evidence="7">
    <location>
        <begin position="275"/>
        <end position="338"/>
    </location>
</feature>
<comment type="caution">
    <text evidence="9">The sequence shown here is derived from an EMBL/GenBank/DDBJ whole genome shotgun (WGS) entry which is preliminary data.</text>
</comment>
<feature type="domain" description="PAS" evidence="7">
    <location>
        <begin position="634"/>
        <end position="704"/>
    </location>
</feature>
<proteinExistence type="predicted"/>
<evidence type="ECO:0000256" key="1">
    <source>
        <dbReference type="ARBA" id="ARBA00000085"/>
    </source>
</evidence>
<dbReference type="Pfam" id="PF00989">
    <property type="entry name" value="PAS"/>
    <property type="match status" value="1"/>
</dbReference>
<dbReference type="SUPFAM" id="SSF55785">
    <property type="entry name" value="PYP-like sensor domain (PAS domain)"/>
    <property type="match status" value="6"/>
</dbReference>
<dbReference type="Pfam" id="PF13426">
    <property type="entry name" value="PAS_9"/>
    <property type="match status" value="1"/>
</dbReference>
<dbReference type="Pfam" id="PF02518">
    <property type="entry name" value="HATPase_c"/>
    <property type="match status" value="1"/>
</dbReference>
<dbReference type="SMART" id="SM00086">
    <property type="entry name" value="PAC"/>
    <property type="match status" value="4"/>
</dbReference>
<reference evidence="9" key="1">
    <citation type="submission" date="2023-07" db="EMBL/GenBank/DDBJ databases">
        <title>The genome sequence of Rhodocytophaga aerolata KACC 12507.</title>
        <authorList>
            <person name="Zhang X."/>
        </authorList>
    </citation>
    <scope>NUCLEOTIDE SEQUENCE</scope>
    <source>
        <strain evidence="9">KACC 12507</strain>
    </source>
</reference>
<evidence type="ECO:0000313" key="10">
    <source>
        <dbReference type="Proteomes" id="UP001168528"/>
    </source>
</evidence>
<dbReference type="InterPro" id="IPR052162">
    <property type="entry name" value="Sensor_kinase/Photoreceptor"/>
</dbReference>
<protein>
    <recommendedName>
        <fullName evidence="2">histidine kinase</fullName>
        <ecNumber evidence="2">2.7.13.3</ecNumber>
    </recommendedName>
</protein>
<comment type="catalytic activity">
    <reaction evidence="1">
        <text>ATP + protein L-histidine = ADP + protein N-phospho-L-histidine.</text>
        <dbReference type="EC" id="2.7.13.3"/>
    </reaction>
</comment>
<dbReference type="SMART" id="SM00387">
    <property type="entry name" value="HATPase_c"/>
    <property type="match status" value="1"/>
</dbReference>
<dbReference type="PROSITE" id="PS50113">
    <property type="entry name" value="PAC"/>
    <property type="match status" value="3"/>
</dbReference>
<evidence type="ECO:0000259" key="6">
    <source>
        <dbReference type="PROSITE" id="PS50109"/>
    </source>
</evidence>
<feature type="domain" description="PAS" evidence="7">
    <location>
        <begin position="152"/>
        <end position="205"/>
    </location>
</feature>
<evidence type="ECO:0000259" key="7">
    <source>
        <dbReference type="PROSITE" id="PS50112"/>
    </source>
</evidence>
<dbReference type="PROSITE" id="PS50109">
    <property type="entry name" value="HIS_KIN"/>
    <property type="match status" value="1"/>
</dbReference>
<dbReference type="InterPro" id="IPR003661">
    <property type="entry name" value="HisK_dim/P_dom"/>
</dbReference>
<dbReference type="EMBL" id="JAUKPO010000007">
    <property type="protein sequence ID" value="MDO1447366.1"/>
    <property type="molecule type" value="Genomic_DNA"/>
</dbReference>
<evidence type="ECO:0000256" key="2">
    <source>
        <dbReference type="ARBA" id="ARBA00012438"/>
    </source>
</evidence>
<organism evidence="9 10">
    <name type="scientific">Rhodocytophaga aerolata</name>
    <dbReference type="NCBI Taxonomy" id="455078"/>
    <lineage>
        <taxon>Bacteria</taxon>
        <taxon>Pseudomonadati</taxon>
        <taxon>Bacteroidota</taxon>
        <taxon>Cytophagia</taxon>
        <taxon>Cytophagales</taxon>
        <taxon>Rhodocytophagaceae</taxon>
        <taxon>Rhodocytophaga</taxon>
    </lineage>
</organism>
<dbReference type="InterPro" id="IPR000014">
    <property type="entry name" value="PAS"/>
</dbReference>
<dbReference type="InterPro" id="IPR013655">
    <property type="entry name" value="PAS_fold_3"/>
</dbReference>
<evidence type="ECO:0000256" key="3">
    <source>
        <dbReference type="ARBA" id="ARBA00022553"/>
    </source>
</evidence>
<dbReference type="InterPro" id="IPR036890">
    <property type="entry name" value="HATPase_C_sf"/>
</dbReference>
<dbReference type="Gene3D" id="3.30.565.10">
    <property type="entry name" value="Histidine kinase-like ATPase, C-terminal domain"/>
    <property type="match status" value="1"/>
</dbReference>
<dbReference type="SMART" id="SM00388">
    <property type="entry name" value="HisKA"/>
    <property type="match status" value="1"/>
</dbReference>
<dbReference type="CDD" id="cd00075">
    <property type="entry name" value="HATPase"/>
    <property type="match status" value="1"/>
</dbReference>
<accession>A0ABT8R5J1</accession>
<dbReference type="CDD" id="cd00082">
    <property type="entry name" value="HisKA"/>
    <property type="match status" value="1"/>
</dbReference>
<keyword evidence="5" id="KW-0418">Kinase</keyword>
<name>A0ABT8R5J1_9BACT</name>
<evidence type="ECO:0000256" key="5">
    <source>
        <dbReference type="ARBA" id="ARBA00022777"/>
    </source>
</evidence>
<keyword evidence="4" id="KW-0808">Transferase</keyword>
<dbReference type="InterPro" id="IPR000700">
    <property type="entry name" value="PAS-assoc_C"/>
</dbReference>
<evidence type="ECO:0000259" key="8">
    <source>
        <dbReference type="PROSITE" id="PS50113"/>
    </source>
</evidence>
<keyword evidence="10" id="KW-1185">Reference proteome</keyword>
<dbReference type="InterPro" id="IPR004358">
    <property type="entry name" value="Sig_transdc_His_kin-like_C"/>
</dbReference>
<dbReference type="InterPro" id="IPR035965">
    <property type="entry name" value="PAS-like_dom_sf"/>
</dbReference>
<dbReference type="PANTHER" id="PTHR43304:SF1">
    <property type="entry name" value="PAC DOMAIN-CONTAINING PROTEIN"/>
    <property type="match status" value="1"/>
</dbReference>
<sequence>MRAEEKNQKLQPFISLVEDIGDAVCILSLEGKLAFINTACQHLLKGSSQEQILSYGGLTGLLPANVYNSIFSHISANKPWTGDVWLRTVSGESIPAQAKAKPLTGADGTILGAMLYFKSTSGKDNPEECLRLMEPFVKHAHDAIMITKAHPIDEPGPQIVYTNPAFTQITGYTQEEVLGKSPRFLQGPATSRTALDQIRKALETNTPITVELINYTKSGQPFWVEFSIVPVPDENSTVTHYVSIQREITHKRQAEEMLSEKNEALQKALQINKGIFEHSLDVICVFDKEVHFVQVSQACQRLWGYNPEELIGQSLGKLVYPGDMEKTIAMSEKFMAEGIMTDFEHRIVHKDGRLIPMLWTGSWSEESSCMFTIGRDISEKKAAEERIKQSEQLYRSLSQNYPNGTISICDKEFNVLLMEGQELTRYNVTSDMLTGRQLNEIFGLHVGEYIKEKIAPTFEGESLFLELHFDTRYYLCTTVPLIKNESIDHILVVTQDITSRKQIEQKLQENEQRYKSLFEYHPDAVCAMDLTGNFISLNPAMATLAGAPIEELLNKSFVPLVAPQDRDQAVHYFKKACEGHPQDLEINFIMPTGDLLMAHLINIPIIINKEITGVYCILKDITPTKKAQKLVEQTAERLNNILNSIGDGFFTLDKHFTVTYWNKTAEKITNINREKITGKTFWEVFPATRNLKYYEEYNRALDEQVPVHFEECYTPANVWTEVNVYPSEEGLTVYFRDITERKKAEENLQNYNLQLQKINHELDQFVYRASHDLRAPLVSIMGLINLSHLEKDEEQKRQYLVLMEKSVRKLDTFIQDIIYYSKNSRTELVVSEADFAAMISSTVDDLKFMEEAKSIDFRTDIKQPSKFYTDENRLTVVLHNIIANAIRYHDPSKEQFIAITARPEGKQRIRIIIADNGQGIAKEHQAKVFEMFYRATDKNVGSGLGLYIVKENLKKLKGTIALASEPGKGTTFTIEIPNLGDQQPIST</sequence>
<dbReference type="Pfam" id="PF00512">
    <property type="entry name" value="HisKA"/>
    <property type="match status" value="1"/>
</dbReference>
<evidence type="ECO:0000256" key="4">
    <source>
        <dbReference type="ARBA" id="ARBA00022679"/>
    </source>
</evidence>
<feature type="domain" description="PAS" evidence="7">
    <location>
        <begin position="510"/>
        <end position="580"/>
    </location>
</feature>
<dbReference type="PROSITE" id="PS50112">
    <property type="entry name" value="PAS"/>
    <property type="match status" value="4"/>
</dbReference>
<dbReference type="RefSeq" id="WP_302038171.1">
    <property type="nucleotide sequence ID" value="NZ_JAUKPO010000007.1"/>
</dbReference>
<dbReference type="PANTHER" id="PTHR43304">
    <property type="entry name" value="PHYTOCHROME-LIKE PROTEIN CPH1"/>
    <property type="match status" value="1"/>
</dbReference>
<dbReference type="InterPro" id="IPR005467">
    <property type="entry name" value="His_kinase_dom"/>
</dbReference>
<dbReference type="InterPro" id="IPR003594">
    <property type="entry name" value="HATPase_dom"/>
</dbReference>
<dbReference type="EC" id="2.7.13.3" evidence="2"/>
<feature type="domain" description="PAC" evidence="8">
    <location>
        <begin position="206"/>
        <end position="260"/>
    </location>
</feature>
<dbReference type="SMART" id="SM00091">
    <property type="entry name" value="PAS"/>
    <property type="match status" value="5"/>
</dbReference>
<dbReference type="Pfam" id="PF08448">
    <property type="entry name" value="PAS_4"/>
    <property type="match status" value="1"/>
</dbReference>
<evidence type="ECO:0000313" key="9">
    <source>
        <dbReference type="EMBL" id="MDO1447366.1"/>
    </source>
</evidence>
<dbReference type="Pfam" id="PF08447">
    <property type="entry name" value="PAS_3"/>
    <property type="match status" value="1"/>
</dbReference>
<dbReference type="PRINTS" id="PR00344">
    <property type="entry name" value="BCTRLSENSOR"/>
</dbReference>
<keyword evidence="3" id="KW-0597">Phosphoprotein</keyword>